<dbReference type="Proteomes" id="UP000278006">
    <property type="component" value="Unassembled WGS sequence"/>
</dbReference>
<dbReference type="SUPFAM" id="SSF81345">
    <property type="entry name" value="ABC transporter involved in vitamin B12 uptake, BtuC"/>
    <property type="match status" value="1"/>
</dbReference>
<feature type="transmembrane region" description="Helical" evidence="8">
    <location>
        <begin position="290"/>
        <end position="309"/>
    </location>
</feature>
<evidence type="ECO:0000313" key="10">
    <source>
        <dbReference type="Proteomes" id="UP000278006"/>
    </source>
</evidence>
<evidence type="ECO:0000256" key="7">
    <source>
        <dbReference type="ARBA" id="ARBA00023136"/>
    </source>
</evidence>
<dbReference type="GO" id="GO:0033214">
    <property type="term" value="P:siderophore-iron import into cell"/>
    <property type="evidence" value="ECO:0007669"/>
    <property type="project" value="TreeGrafter"/>
</dbReference>
<dbReference type="PANTHER" id="PTHR30472:SF70">
    <property type="entry name" value="MOLYBDATE IMPORT SYSTEM PERMEASE PROTEIN MOLB"/>
    <property type="match status" value="1"/>
</dbReference>
<sequence length="315" mass="32444">MALAMTSGKYPLTLGQLWQALVWPDRAAASEAAVAIVVWEVRLPRVLTGALVGAALAAAGATYQGMFRNPLVSPDILGVSAGAGLGAALGIFLGGSIVLVQLLAFGGGLLAVAAVLVLAMAVRRHDQVLVLVLAGMAVGTLLGAGISLLKILADPYTQLSAITFWLLGGLHAVTLADLRAAGPLMLVGLVPMVLLRWRVNLLSLSDDEAQALGVHVLRLRLLLVIAATLMTAAAVSITGIIGWVGLMVPHAARLLVGPEFGRLLPVALLLGAGFVVLADTLARSTAGIELPLGVVTALVGAPCFLWLLARSRWRA</sequence>
<dbReference type="Gene3D" id="1.10.3470.10">
    <property type="entry name" value="ABC transporter involved in vitamin B12 uptake, BtuC"/>
    <property type="match status" value="1"/>
</dbReference>
<dbReference type="CDD" id="cd06550">
    <property type="entry name" value="TM_ABC_iron-siderophores_like"/>
    <property type="match status" value="1"/>
</dbReference>
<feature type="transmembrane region" description="Helical" evidence="8">
    <location>
        <begin position="75"/>
        <end position="93"/>
    </location>
</feature>
<evidence type="ECO:0000256" key="6">
    <source>
        <dbReference type="ARBA" id="ARBA00022989"/>
    </source>
</evidence>
<protein>
    <submittedName>
        <fullName evidence="9">Iron ABC transporter permease</fullName>
    </submittedName>
</protein>
<gene>
    <name evidence="9" type="ORF">D8I35_15560</name>
</gene>
<dbReference type="InterPro" id="IPR037294">
    <property type="entry name" value="ABC_BtuC-like"/>
</dbReference>
<dbReference type="EMBL" id="RDQO01000005">
    <property type="protein sequence ID" value="RMX04335.1"/>
    <property type="molecule type" value="Genomic_DNA"/>
</dbReference>
<evidence type="ECO:0000256" key="4">
    <source>
        <dbReference type="ARBA" id="ARBA00022475"/>
    </source>
</evidence>
<dbReference type="InterPro" id="IPR000522">
    <property type="entry name" value="ABC_transptr_permease_BtuC"/>
</dbReference>
<keyword evidence="5 8" id="KW-0812">Transmembrane</keyword>
<dbReference type="OrthoDB" id="9782305at2"/>
<evidence type="ECO:0000256" key="8">
    <source>
        <dbReference type="SAM" id="Phobius"/>
    </source>
</evidence>
<feature type="transmembrane region" description="Helical" evidence="8">
    <location>
        <begin position="155"/>
        <end position="173"/>
    </location>
</feature>
<evidence type="ECO:0000256" key="3">
    <source>
        <dbReference type="ARBA" id="ARBA00022448"/>
    </source>
</evidence>
<evidence type="ECO:0000256" key="1">
    <source>
        <dbReference type="ARBA" id="ARBA00004651"/>
    </source>
</evidence>
<feature type="transmembrane region" description="Helical" evidence="8">
    <location>
        <begin position="99"/>
        <end position="121"/>
    </location>
</feature>
<dbReference type="FunFam" id="1.10.3470.10:FF:000001">
    <property type="entry name" value="Vitamin B12 ABC transporter permease BtuC"/>
    <property type="match status" value="1"/>
</dbReference>
<feature type="transmembrane region" description="Helical" evidence="8">
    <location>
        <begin position="42"/>
        <end position="63"/>
    </location>
</feature>
<dbReference type="RefSeq" id="WP_122231228.1">
    <property type="nucleotide sequence ID" value="NZ_RDQO01000005.1"/>
</dbReference>
<comment type="caution">
    <text evidence="9">The sequence shown here is derived from an EMBL/GenBank/DDBJ whole genome shotgun (WGS) entry which is preliminary data.</text>
</comment>
<keyword evidence="7 8" id="KW-0472">Membrane</keyword>
<organism evidence="9 10">
    <name type="scientific">Corticibacter populi</name>
    <dbReference type="NCBI Taxonomy" id="1550736"/>
    <lineage>
        <taxon>Bacteria</taxon>
        <taxon>Pseudomonadati</taxon>
        <taxon>Pseudomonadota</taxon>
        <taxon>Betaproteobacteria</taxon>
        <taxon>Burkholderiales</taxon>
        <taxon>Comamonadaceae</taxon>
        <taxon>Corticibacter</taxon>
    </lineage>
</organism>
<evidence type="ECO:0000256" key="2">
    <source>
        <dbReference type="ARBA" id="ARBA00007935"/>
    </source>
</evidence>
<dbReference type="GO" id="GO:0005886">
    <property type="term" value="C:plasma membrane"/>
    <property type="evidence" value="ECO:0007669"/>
    <property type="project" value="UniProtKB-SubCell"/>
</dbReference>
<feature type="transmembrane region" description="Helical" evidence="8">
    <location>
        <begin position="260"/>
        <end position="278"/>
    </location>
</feature>
<keyword evidence="4" id="KW-1003">Cell membrane</keyword>
<dbReference type="GO" id="GO:0022857">
    <property type="term" value="F:transmembrane transporter activity"/>
    <property type="evidence" value="ECO:0007669"/>
    <property type="project" value="InterPro"/>
</dbReference>
<keyword evidence="6 8" id="KW-1133">Transmembrane helix</keyword>
<comment type="subcellular location">
    <subcellularLocation>
        <location evidence="1">Cell membrane</location>
        <topology evidence="1">Multi-pass membrane protein</topology>
    </subcellularLocation>
</comment>
<comment type="similarity">
    <text evidence="2">Belongs to the binding-protein-dependent transport system permease family. FecCD subfamily.</text>
</comment>
<reference evidence="9 10" key="1">
    <citation type="submission" date="2018-10" db="EMBL/GenBank/DDBJ databases">
        <title>Draft genome of Cortibacter populi DSM10536.</title>
        <authorList>
            <person name="Bernier A.-M."/>
            <person name="Bernard K."/>
        </authorList>
    </citation>
    <scope>NUCLEOTIDE SEQUENCE [LARGE SCALE GENOMIC DNA]</scope>
    <source>
        <strain evidence="9 10">DSM 105136</strain>
    </source>
</reference>
<keyword evidence="10" id="KW-1185">Reference proteome</keyword>
<feature type="transmembrane region" description="Helical" evidence="8">
    <location>
        <begin position="128"/>
        <end position="149"/>
    </location>
</feature>
<evidence type="ECO:0000313" key="9">
    <source>
        <dbReference type="EMBL" id="RMX04335.1"/>
    </source>
</evidence>
<keyword evidence="3" id="KW-0813">Transport</keyword>
<dbReference type="AlphaFoldDB" id="A0A3M6QMZ1"/>
<proteinExistence type="inferred from homology"/>
<name>A0A3M6QMZ1_9BURK</name>
<accession>A0A3M6QMZ1</accession>
<dbReference type="Pfam" id="PF01032">
    <property type="entry name" value="FecCD"/>
    <property type="match status" value="1"/>
</dbReference>
<feature type="transmembrane region" description="Helical" evidence="8">
    <location>
        <begin position="219"/>
        <end position="248"/>
    </location>
</feature>
<dbReference type="PANTHER" id="PTHR30472">
    <property type="entry name" value="FERRIC ENTEROBACTIN TRANSPORT SYSTEM PERMEASE PROTEIN"/>
    <property type="match status" value="1"/>
</dbReference>
<evidence type="ECO:0000256" key="5">
    <source>
        <dbReference type="ARBA" id="ARBA00022692"/>
    </source>
</evidence>